<feature type="region of interest" description="Disordered" evidence="2">
    <location>
        <begin position="257"/>
        <end position="346"/>
    </location>
</feature>
<dbReference type="SUPFAM" id="SSF81296">
    <property type="entry name" value="E set domains"/>
    <property type="match status" value="1"/>
</dbReference>
<comment type="similarity">
    <text evidence="1">Belongs to the 5'-AMP-activated protein kinase beta subunit family.</text>
</comment>
<evidence type="ECO:0000313" key="5">
    <source>
        <dbReference type="EMBL" id="KAH7329173.1"/>
    </source>
</evidence>
<feature type="compositionally biased region" description="Basic and acidic residues" evidence="2">
    <location>
        <begin position="420"/>
        <end position="434"/>
    </location>
</feature>
<sequence length="505" mass="54649">MEPSTVPVTISYRKAGLRAPVFVAGSFTEPAWHLHEMRLKESSEGDTTFIAQFDLVPGKEYQYKFKIGDGDHGQWMLDERSPIVTDTTGNQNNLLQAPVAAAMPSTTSAEAAPSQRQPLVASLAAALQIDDSRNKSRTPVEQVAATAAEVADTAQMLDRDSPSSGYPDDEDQDDDAKDLAGAAQEIRCPLFSHESLGAYEFVDDGFDHEESPISVKPKHPKSASGYAFDNIDLNDPTIEKFPSDKSSIIDALRRLQSSTSEDPARHDDFISPHYAASSVPSLDSGDEGFTSPGSLSPTSTRRRDSRFSQSSFGRTKSAASLGSIAEEDQREDEPANNGSPPPVLHIPLHNGEALLWESPVAMKAANEDSLFMRSKKPSHADKATSVEKKEAEPALELNHIEVLSGSEKAPAIELDTHHLDTSSSDLRSRNEHPSEMPSIPQGRKSRGTGTSFDKGKPAPPPSPWTRIMDTRTATFIAIGAALLGLGIALLRNVDKPPKWGFDTGR</sequence>
<feature type="region of interest" description="Disordered" evidence="2">
    <location>
        <begin position="420"/>
        <end position="464"/>
    </location>
</feature>
<reference evidence="5" key="1">
    <citation type="journal article" date="2021" name="Nat. Commun.">
        <title>Genetic determinants of endophytism in the Arabidopsis root mycobiome.</title>
        <authorList>
            <person name="Mesny F."/>
            <person name="Miyauchi S."/>
            <person name="Thiergart T."/>
            <person name="Pickel B."/>
            <person name="Atanasova L."/>
            <person name="Karlsson M."/>
            <person name="Huettel B."/>
            <person name="Barry K.W."/>
            <person name="Haridas S."/>
            <person name="Chen C."/>
            <person name="Bauer D."/>
            <person name="Andreopoulos W."/>
            <person name="Pangilinan J."/>
            <person name="LaButti K."/>
            <person name="Riley R."/>
            <person name="Lipzen A."/>
            <person name="Clum A."/>
            <person name="Drula E."/>
            <person name="Henrissat B."/>
            <person name="Kohler A."/>
            <person name="Grigoriev I.V."/>
            <person name="Martin F.M."/>
            <person name="Hacquard S."/>
        </authorList>
    </citation>
    <scope>NUCLEOTIDE SEQUENCE</scope>
    <source>
        <strain evidence="5">MPI-CAGE-CH-0235</strain>
    </source>
</reference>
<dbReference type="AlphaFoldDB" id="A0A8K0WWY9"/>
<accession>A0A8K0WWY9</accession>
<dbReference type="GO" id="GO:0031588">
    <property type="term" value="C:nucleotide-activated protein kinase complex"/>
    <property type="evidence" value="ECO:0007669"/>
    <property type="project" value="TreeGrafter"/>
</dbReference>
<evidence type="ECO:0000259" key="4">
    <source>
        <dbReference type="Pfam" id="PF16561"/>
    </source>
</evidence>
<feature type="domain" description="AMP-activated protein kinase glycogen-binding" evidence="4">
    <location>
        <begin position="6"/>
        <end position="96"/>
    </location>
</feature>
<keyword evidence="3" id="KW-0472">Membrane</keyword>
<organism evidence="5 6">
    <name type="scientific">Stachybotrys elegans</name>
    <dbReference type="NCBI Taxonomy" id="80388"/>
    <lineage>
        <taxon>Eukaryota</taxon>
        <taxon>Fungi</taxon>
        <taxon>Dikarya</taxon>
        <taxon>Ascomycota</taxon>
        <taxon>Pezizomycotina</taxon>
        <taxon>Sordariomycetes</taxon>
        <taxon>Hypocreomycetidae</taxon>
        <taxon>Hypocreales</taxon>
        <taxon>Stachybotryaceae</taxon>
        <taxon>Stachybotrys</taxon>
    </lineage>
</organism>
<feature type="transmembrane region" description="Helical" evidence="3">
    <location>
        <begin position="472"/>
        <end position="490"/>
    </location>
</feature>
<dbReference type="PANTHER" id="PTHR10343:SF84">
    <property type="entry name" value="5'-AMP-ACTIVATED PROTEIN KINASE SUBUNIT BETA-1"/>
    <property type="match status" value="1"/>
</dbReference>
<dbReference type="CDD" id="cd02859">
    <property type="entry name" value="E_set_AMPKbeta_like_N"/>
    <property type="match status" value="1"/>
</dbReference>
<dbReference type="Proteomes" id="UP000813444">
    <property type="component" value="Unassembled WGS sequence"/>
</dbReference>
<dbReference type="GO" id="GO:0005737">
    <property type="term" value="C:cytoplasm"/>
    <property type="evidence" value="ECO:0007669"/>
    <property type="project" value="TreeGrafter"/>
</dbReference>
<keyword evidence="6" id="KW-1185">Reference proteome</keyword>
<dbReference type="GO" id="GO:0005634">
    <property type="term" value="C:nucleus"/>
    <property type="evidence" value="ECO:0007669"/>
    <property type="project" value="TreeGrafter"/>
</dbReference>
<comment type="caution">
    <text evidence="5">The sequence shown here is derived from an EMBL/GenBank/DDBJ whole genome shotgun (WGS) entry which is preliminary data.</text>
</comment>
<evidence type="ECO:0000256" key="3">
    <source>
        <dbReference type="SAM" id="Phobius"/>
    </source>
</evidence>
<dbReference type="EMBL" id="JAGPNK010000001">
    <property type="protein sequence ID" value="KAH7329173.1"/>
    <property type="molecule type" value="Genomic_DNA"/>
</dbReference>
<evidence type="ECO:0000256" key="1">
    <source>
        <dbReference type="ARBA" id="ARBA00010926"/>
    </source>
</evidence>
<protein>
    <recommendedName>
        <fullName evidence="4">AMP-activated protein kinase glycogen-binding domain-containing protein</fullName>
    </recommendedName>
</protein>
<dbReference type="Pfam" id="PF16561">
    <property type="entry name" value="AMPK1_CBM"/>
    <property type="match status" value="1"/>
</dbReference>
<dbReference type="InterPro" id="IPR032640">
    <property type="entry name" value="AMPK1_CBM"/>
</dbReference>
<proteinExistence type="inferred from homology"/>
<feature type="compositionally biased region" description="Basic and acidic residues" evidence="2">
    <location>
        <begin position="378"/>
        <end position="392"/>
    </location>
</feature>
<dbReference type="InterPro" id="IPR014756">
    <property type="entry name" value="Ig_E-set"/>
</dbReference>
<keyword evidence="3" id="KW-1133">Transmembrane helix</keyword>
<feature type="region of interest" description="Disordered" evidence="2">
    <location>
        <begin position="149"/>
        <end position="175"/>
    </location>
</feature>
<dbReference type="GO" id="GO:0019901">
    <property type="term" value="F:protein kinase binding"/>
    <property type="evidence" value="ECO:0007669"/>
    <property type="project" value="TreeGrafter"/>
</dbReference>
<name>A0A8K0WWY9_9HYPO</name>
<gene>
    <name evidence="5" type="ORF">B0I35DRAFT_37985</name>
</gene>
<dbReference type="GO" id="GO:0007165">
    <property type="term" value="P:signal transduction"/>
    <property type="evidence" value="ECO:0007669"/>
    <property type="project" value="TreeGrafter"/>
</dbReference>
<dbReference type="InterPro" id="IPR013783">
    <property type="entry name" value="Ig-like_fold"/>
</dbReference>
<keyword evidence="3" id="KW-0812">Transmembrane</keyword>
<evidence type="ECO:0000313" key="6">
    <source>
        <dbReference type="Proteomes" id="UP000813444"/>
    </source>
</evidence>
<dbReference type="OrthoDB" id="5350410at2759"/>
<dbReference type="InterPro" id="IPR050827">
    <property type="entry name" value="CRP1_MDG1_kinase"/>
</dbReference>
<dbReference type="Gene3D" id="2.60.40.10">
    <property type="entry name" value="Immunoglobulins"/>
    <property type="match status" value="1"/>
</dbReference>
<dbReference type="PANTHER" id="PTHR10343">
    <property type="entry name" value="5'-AMP-ACTIVATED PROTEIN KINASE , BETA SUBUNIT"/>
    <property type="match status" value="1"/>
</dbReference>
<evidence type="ECO:0000256" key="2">
    <source>
        <dbReference type="SAM" id="MobiDB-lite"/>
    </source>
</evidence>
<feature type="region of interest" description="Disordered" evidence="2">
    <location>
        <begin position="372"/>
        <end position="392"/>
    </location>
</feature>